<comment type="caution">
    <text evidence="2">The sequence shown here is derived from an EMBL/GenBank/DDBJ whole genome shotgun (WGS) entry which is preliminary data.</text>
</comment>
<reference evidence="2 3" key="1">
    <citation type="journal article" date="2016" name="Nat. Commun.">
        <title>Thousands of microbial genomes shed light on interconnected biogeochemical processes in an aquifer system.</title>
        <authorList>
            <person name="Anantharaman K."/>
            <person name="Brown C.T."/>
            <person name="Hug L.A."/>
            <person name="Sharon I."/>
            <person name="Castelle C.J."/>
            <person name="Probst A.J."/>
            <person name="Thomas B.C."/>
            <person name="Singh A."/>
            <person name="Wilkins M.J."/>
            <person name="Karaoz U."/>
            <person name="Brodie E.L."/>
            <person name="Williams K.H."/>
            <person name="Hubbard S.S."/>
            <person name="Banfield J.F."/>
        </authorList>
    </citation>
    <scope>NUCLEOTIDE SEQUENCE [LARGE SCALE GENOMIC DNA]</scope>
</reference>
<evidence type="ECO:0000313" key="2">
    <source>
        <dbReference type="EMBL" id="OGY82355.1"/>
    </source>
</evidence>
<sequence>MVVLVIVGNILVFGTAWLLAPEAEEVDLILFHGRVLPAHEVHSGTFSVAKKFNDALLWDKDAILTYDQNSIEVWRPDESTSGVFQYARKDLSSLFYIGHPQPLNWAQSSDIQAIRIRYGLDFNNFACSLGMCLVVAMVFFVVVGPQSRQS</sequence>
<proteinExistence type="predicted"/>
<keyword evidence="1" id="KW-1133">Transmembrane helix</keyword>
<gene>
    <name evidence="2" type="ORF">A3F54_02280</name>
</gene>
<dbReference type="Proteomes" id="UP000176952">
    <property type="component" value="Unassembled WGS sequence"/>
</dbReference>
<protein>
    <submittedName>
        <fullName evidence="2">Uncharacterized protein</fullName>
    </submittedName>
</protein>
<keyword evidence="1" id="KW-0812">Transmembrane</keyword>
<name>A0A1G2B062_9BACT</name>
<organism evidence="2 3">
    <name type="scientific">Candidatus Kerfeldbacteria bacterium RIFCSPHIGHO2_12_FULL_48_17</name>
    <dbReference type="NCBI Taxonomy" id="1798542"/>
    <lineage>
        <taxon>Bacteria</taxon>
        <taxon>Candidatus Kerfeldiibacteriota</taxon>
    </lineage>
</organism>
<evidence type="ECO:0000256" key="1">
    <source>
        <dbReference type="SAM" id="Phobius"/>
    </source>
</evidence>
<accession>A0A1G2B062</accession>
<dbReference type="AlphaFoldDB" id="A0A1G2B062"/>
<keyword evidence="1" id="KW-0472">Membrane</keyword>
<feature type="transmembrane region" description="Helical" evidence="1">
    <location>
        <begin position="125"/>
        <end position="144"/>
    </location>
</feature>
<dbReference type="EMBL" id="MHKD01000032">
    <property type="protein sequence ID" value="OGY82355.1"/>
    <property type="molecule type" value="Genomic_DNA"/>
</dbReference>
<evidence type="ECO:0000313" key="3">
    <source>
        <dbReference type="Proteomes" id="UP000176952"/>
    </source>
</evidence>